<proteinExistence type="predicted"/>
<evidence type="ECO:0000259" key="3">
    <source>
        <dbReference type="PROSITE" id="PS50110"/>
    </source>
</evidence>
<sequence>MKKIVIIDDEIKLREALVELFSFIGYEIFEAQDGKEGLEKVALHQPDLILCDVMMPKLDGYGFLKIHLTSKQSSIPVILLTAKTEETDELIGKQLGAKEYIKKPFSFLELKKIVEKYI</sequence>
<feature type="domain" description="Response regulatory" evidence="3">
    <location>
        <begin position="3"/>
        <end position="118"/>
    </location>
</feature>
<dbReference type="SUPFAM" id="SSF52172">
    <property type="entry name" value="CheY-like"/>
    <property type="match status" value="1"/>
</dbReference>
<organism evidence="4 5">
    <name type="scientific">Flavobacterium ammonificans</name>
    <dbReference type="NCBI Taxonomy" id="1751056"/>
    <lineage>
        <taxon>Bacteria</taxon>
        <taxon>Pseudomonadati</taxon>
        <taxon>Bacteroidota</taxon>
        <taxon>Flavobacteriia</taxon>
        <taxon>Flavobacteriales</taxon>
        <taxon>Flavobacteriaceae</taxon>
        <taxon>Flavobacterium</taxon>
    </lineage>
</organism>
<evidence type="ECO:0000256" key="2">
    <source>
        <dbReference type="PROSITE-ProRule" id="PRU00169"/>
    </source>
</evidence>
<keyword evidence="1 2" id="KW-0597">Phosphoprotein</keyword>
<accession>A0ABM7UXQ1</accession>
<reference evidence="4 5" key="2">
    <citation type="journal article" date="2022" name="Microorganisms">
        <title>Complete Genome Sequences of Two Flavobacterium ammonificans Strains and a Flavobacterium ammoniigenes Strain of Ammonifying Bacterioplankton Isolated from Surface River Water.</title>
        <authorList>
            <person name="Suda W."/>
            <person name="Ogata Y."/>
            <person name="Shindo C."/>
            <person name="Watanabe K."/>
        </authorList>
    </citation>
    <scope>NUCLEOTIDE SEQUENCE [LARGE SCALE GENOMIC DNA]</scope>
    <source>
        <strain evidence="4 5">GENT11</strain>
    </source>
</reference>
<keyword evidence="5" id="KW-1185">Reference proteome</keyword>
<dbReference type="SMART" id="SM00448">
    <property type="entry name" value="REC"/>
    <property type="match status" value="1"/>
</dbReference>
<evidence type="ECO:0000313" key="5">
    <source>
        <dbReference type="Proteomes" id="UP001319865"/>
    </source>
</evidence>
<dbReference type="Gene3D" id="3.40.50.2300">
    <property type="match status" value="1"/>
</dbReference>
<dbReference type="PROSITE" id="PS50110">
    <property type="entry name" value="RESPONSE_REGULATORY"/>
    <property type="match status" value="1"/>
</dbReference>
<dbReference type="Proteomes" id="UP001319865">
    <property type="component" value="Chromosome"/>
</dbReference>
<name>A0ABM7UXQ1_9FLAO</name>
<dbReference type="PANTHER" id="PTHR43547:SF2">
    <property type="entry name" value="HYBRID SIGNAL TRANSDUCTION HISTIDINE KINASE C"/>
    <property type="match status" value="1"/>
</dbReference>
<reference evidence="4 5" key="1">
    <citation type="journal article" date="2022" name="Int. J. Syst. Evol. Microbiol.">
        <title>Flavobacterium ammonificans sp. nov. and Flavobacterium ammoniigenes sp. nov., ammonifying bacteria isolated from surface river water.</title>
        <authorList>
            <person name="Watanabe K."/>
            <person name="Kitamura T."/>
            <person name="Ogata Y."/>
            <person name="Shindo C."/>
            <person name="Suda W."/>
        </authorList>
    </citation>
    <scope>NUCLEOTIDE SEQUENCE [LARGE SCALE GENOMIC DNA]</scope>
    <source>
        <strain evidence="4 5">GENT11</strain>
    </source>
</reference>
<dbReference type="RefSeq" id="WP_229330253.1">
    <property type="nucleotide sequence ID" value="NZ_AP025183.1"/>
</dbReference>
<dbReference type="InterPro" id="IPR001789">
    <property type="entry name" value="Sig_transdc_resp-reg_receiver"/>
</dbReference>
<protein>
    <recommendedName>
        <fullName evidence="3">Response regulatory domain-containing protein</fullName>
    </recommendedName>
</protein>
<dbReference type="EMBL" id="AP025183">
    <property type="protein sequence ID" value="BDB51807.1"/>
    <property type="molecule type" value="Genomic_DNA"/>
</dbReference>
<dbReference type="PANTHER" id="PTHR43547">
    <property type="entry name" value="TWO-COMPONENT HISTIDINE KINASE"/>
    <property type="match status" value="1"/>
</dbReference>
<dbReference type="InterPro" id="IPR011006">
    <property type="entry name" value="CheY-like_superfamily"/>
</dbReference>
<evidence type="ECO:0000256" key="1">
    <source>
        <dbReference type="ARBA" id="ARBA00022553"/>
    </source>
</evidence>
<dbReference type="Pfam" id="PF00072">
    <property type="entry name" value="Response_reg"/>
    <property type="match status" value="1"/>
</dbReference>
<gene>
    <name evidence="4" type="ORF">GENT11_01190</name>
</gene>
<feature type="modified residue" description="4-aspartylphosphate" evidence="2">
    <location>
        <position position="52"/>
    </location>
</feature>
<evidence type="ECO:0000313" key="4">
    <source>
        <dbReference type="EMBL" id="BDB51807.1"/>
    </source>
</evidence>
<dbReference type="CDD" id="cd17574">
    <property type="entry name" value="REC_OmpR"/>
    <property type="match status" value="1"/>
</dbReference>